<dbReference type="SUPFAM" id="SSF75304">
    <property type="entry name" value="Amidase signature (AS) enzymes"/>
    <property type="match status" value="1"/>
</dbReference>
<sequence>MLRLGSFALLGSVVPRDATVAAKLRAAGAIILGKANLSEWANFRGNVPSGFSGRGGQSSSAYVPLGDPSGSSSGSGIGTSIGLTAGALGSETDGSIVSPSSNNNLVGIKPTVGLTSRAGVVPISEHQDTVGPMCRSVADAATILSIIAGRDPLDNFTFAQPPVVPDYTKALDPNALKGVRLGVARQFAGNNENVLAAFNASLDVMRGLGATIVDPADFPDFAEIRASGNETIVLDTDFKVDVTNYIAGLLDVPTGVKNLADLIAFNTAHADEELVPPFWTDQSIFIKAENTTVDQAYFDALAADKDLGQTRGIDGTLKEFDLDALILPTSGAAGPAAIAGYPIVTVPLGFQPANVTLSAAQPTRAMGPNMPFGISFMGTAFSEFKLISFAFAYEQATHNRLKQLAFPEAIPKTQLQDIVGK</sequence>
<organism evidence="2 3">
    <name type="scientific">Hermanssonia centrifuga</name>
    <dbReference type="NCBI Taxonomy" id="98765"/>
    <lineage>
        <taxon>Eukaryota</taxon>
        <taxon>Fungi</taxon>
        <taxon>Dikarya</taxon>
        <taxon>Basidiomycota</taxon>
        <taxon>Agaricomycotina</taxon>
        <taxon>Agaricomycetes</taxon>
        <taxon>Polyporales</taxon>
        <taxon>Meruliaceae</taxon>
        <taxon>Hermanssonia</taxon>
    </lineage>
</organism>
<comment type="caution">
    <text evidence="2">The sequence shown here is derived from an EMBL/GenBank/DDBJ whole genome shotgun (WGS) entry which is preliminary data.</text>
</comment>
<dbReference type="PANTHER" id="PTHR42678">
    <property type="entry name" value="AMIDASE"/>
    <property type="match status" value="1"/>
</dbReference>
<evidence type="ECO:0000259" key="1">
    <source>
        <dbReference type="Pfam" id="PF01425"/>
    </source>
</evidence>
<reference evidence="2 3" key="1">
    <citation type="submission" date="2019-02" db="EMBL/GenBank/DDBJ databases">
        <title>Genome sequencing of the rare red list fungi Phlebia centrifuga.</title>
        <authorList>
            <person name="Buettner E."/>
            <person name="Kellner H."/>
        </authorList>
    </citation>
    <scope>NUCLEOTIDE SEQUENCE [LARGE SCALE GENOMIC DNA]</scope>
    <source>
        <strain evidence="2 3">DSM 108282</strain>
    </source>
</reference>
<dbReference type="Pfam" id="PF01425">
    <property type="entry name" value="Amidase"/>
    <property type="match status" value="1"/>
</dbReference>
<name>A0A4S4KNH2_9APHY</name>
<dbReference type="InterPro" id="IPR036928">
    <property type="entry name" value="AS_sf"/>
</dbReference>
<dbReference type="AlphaFoldDB" id="A0A4S4KNH2"/>
<feature type="domain" description="Amidase" evidence="1">
    <location>
        <begin position="5"/>
        <end position="386"/>
    </location>
</feature>
<gene>
    <name evidence="2" type="ORF">EW026_g2704</name>
</gene>
<dbReference type="EMBL" id="SGPJ01000071">
    <property type="protein sequence ID" value="THG99716.1"/>
    <property type="molecule type" value="Genomic_DNA"/>
</dbReference>
<protein>
    <recommendedName>
        <fullName evidence="1">Amidase domain-containing protein</fullName>
    </recommendedName>
</protein>
<proteinExistence type="predicted"/>
<dbReference type="InterPro" id="IPR023631">
    <property type="entry name" value="Amidase_dom"/>
</dbReference>
<accession>A0A4S4KNH2</accession>
<evidence type="ECO:0000313" key="2">
    <source>
        <dbReference type="EMBL" id="THG99716.1"/>
    </source>
</evidence>
<dbReference type="Gene3D" id="3.90.1300.10">
    <property type="entry name" value="Amidase signature (AS) domain"/>
    <property type="match status" value="1"/>
</dbReference>
<dbReference type="Proteomes" id="UP000309038">
    <property type="component" value="Unassembled WGS sequence"/>
</dbReference>
<evidence type="ECO:0000313" key="3">
    <source>
        <dbReference type="Proteomes" id="UP000309038"/>
    </source>
</evidence>
<keyword evidence="3" id="KW-1185">Reference proteome</keyword>
<dbReference type="PANTHER" id="PTHR42678:SF34">
    <property type="entry name" value="OS04G0183300 PROTEIN"/>
    <property type="match status" value="1"/>
</dbReference>